<reference evidence="4" key="2">
    <citation type="submission" date="2015-01" db="EMBL/GenBank/DDBJ databases">
        <title>Evolutionary Origins and Diversification of the Mycorrhizal Mutualists.</title>
        <authorList>
            <consortium name="DOE Joint Genome Institute"/>
            <consortium name="Mycorrhizal Genomics Consortium"/>
            <person name="Kohler A."/>
            <person name="Kuo A."/>
            <person name="Nagy L.G."/>
            <person name="Floudas D."/>
            <person name="Copeland A."/>
            <person name="Barry K.W."/>
            <person name="Cichocki N."/>
            <person name="Veneault-Fourrey C."/>
            <person name="LaButti K."/>
            <person name="Lindquist E.A."/>
            <person name="Lipzen A."/>
            <person name="Lundell T."/>
            <person name="Morin E."/>
            <person name="Murat C."/>
            <person name="Riley R."/>
            <person name="Ohm R."/>
            <person name="Sun H."/>
            <person name="Tunlid A."/>
            <person name="Henrissat B."/>
            <person name="Grigoriev I.V."/>
            <person name="Hibbett D.S."/>
            <person name="Martin F."/>
        </authorList>
    </citation>
    <scope>NUCLEOTIDE SEQUENCE [LARGE SCALE GENOMIC DNA]</scope>
    <source>
        <strain evidence="4">LaAM-08-1</strain>
    </source>
</reference>
<reference evidence="3 4" key="1">
    <citation type="submission" date="2014-04" db="EMBL/GenBank/DDBJ databases">
        <authorList>
            <consortium name="DOE Joint Genome Institute"/>
            <person name="Kuo A."/>
            <person name="Kohler A."/>
            <person name="Nagy L.G."/>
            <person name="Floudas D."/>
            <person name="Copeland A."/>
            <person name="Barry K.W."/>
            <person name="Cichocki N."/>
            <person name="Veneault-Fourrey C."/>
            <person name="LaButti K."/>
            <person name="Lindquist E.A."/>
            <person name="Lipzen A."/>
            <person name="Lundell T."/>
            <person name="Morin E."/>
            <person name="Murat C."/>
            <person name="Sun H."/>
            <person name="Tunlid A."/>
            <person name="Henrissat B."/>
            <person name="Grigoriev I.V."/>
            <person name="Hibbett D.S."/>
            <person name="Martin F."/>
            <person name="Nordberg H.P."/>
            <person name="Cantor M.N."/>
            <person name="Hua S.X."/>
        </authorList>
    </citation>
    <scope>NUCLEOTIDE SEQUENCE [LARGE SCALE GENOMIC DNA]</scope>
    <source>
        <strain evidence="3 4">LaAM-08-1</strain>
    </source>
</reference>
<feature type="region of interest" description="Disordered" evidence="2">
    <location>
        <begin position="1"/>
        <end position="24"/>
    </location>
</feature>
<keyword evidence="4" id="KW-1185">Reference proteome</keyword>
<dbReference type="EMBL" id="KN838776">
    <property type="protein sequence ID" value="KIJ94851.1"/>
    <property type="molecule type" value="Genomic_DNA"/>
</dbReference>
<organism evidence="3 4">
    <name type="scientific">Laccaria amethystina LaAM-08-1</name>
    <dbReference type="NCBI Taxonomy" id="1095629"/>
    <lineage>
        <taxon>Eukaryota</taxon>
        <taxon>Fungi</taxon>
        <taxon>Dikarya</taxon>
        <taxon>Basidiomycota</taxon>
        <taxon>Agaricomycotina</taxon>
        <taxon>Agaricomycetes</taxon>
        <taxon>Agaricomycetidae</taxon>
        <taxon>Agaricales</taxon>
        <taxon>Agaricineae</taxon>
        <taxon>Hydnangiaceae</taxon>
        <taxon>Laccaria</taxon>
    </lineage>
</organism>
<sequence>MSLSARRSCTLPKPKGTSATTKAKQPCKPQYDEKYVQRFLGFWKQGKNDRKACLAFVKLHPTCDRHSCKSKPQTCTRHTDGISCGPCRSSRIRCPRLQAFLLDYVSVHLGVSSKTALDLYERYARERRGVQKEKHRLQEEAEKQRAQESGDDDGDLSDPSLAGLSSEEEEESSDGSDYRITTKTRSKGTPATNRSKGTPATTTTTKSLPPSSARSIQDKDLHTTTAAAAAVTQLQIATMRVLELEADLSKLKKERNGMLEREKAYTLKAMAAASQPPPQPSLDEITKLVEAELLKRKEIYRKEVMEEWDRLHENEVERLRRDRLTPVIDSCSTTTITIPRTSIGLHMAVRGFLETMAAEEGSSRLLDLLQWITEFSQAVKEVDELSNVRYTNGSTTPKRATNFNEENGEEMAKRRRLNGDAH</sequence>
<feature type="compositionally biased region" description="Polar residues" evidence="2">
    <location>
        <begin position="179"/>
        <end position="196"/>
    </location>
</feature>
<feature type="region of interest" description="Disordered" evidence="2">
    <location>
        <begin position="390"/>
        <end position="422"/>
    </location>
</feature>
<evidence type="ECO:0000313" key="4">
    <source>
        <dbReference type="Proteomes" id="UP000054477"/>
    </source>
</evidence>
<accession>A0A0C9XAU1</accession>
<feature type="compositionally biased region" description="Polar residues" evidence="2">
    <location>
        <begin position="390"/>
        <end position="405"/>
    </location>
</feature>
<feature type="compositionally biased region" description="Low complexity" evidence="2">
    <location>
        <begin position="198"/>
        <end position="212"/>
    </location>
</feature>
<evidence type="ECO:0000256" key="2">
    <source>
        <dbReference type="SAM" id="MobiDB-lite"/>
    </source>
</evidence>
<keyword evidence="1" id="KW-0175">Coiled coil</keyword>
<proteinExistence type="predicted"/>
<feature type="compositionally biased region" description="Basic and acidic residues" evidence="2">
    <location>
        <begin position="128"/>
        <end position="148"/>
    </location>
</feature>
<feature type="region of interest" description="Disordered" evidence="2">
    <location>
        <begin position="128"/>
        <end position="217"/>
    </location>
</feature>
<gene>
    <name evidence="3" type="ORF">K443DRAFT_347462</name>
</gene>
<protein>
    <submittedName>
        <fullName evidence="3">Uncharacterized protein</fullName>
    </submittedName>
</protein>
<name>A0A0C9XAU1_9AGAR</name>
<dbReference type="Proteomes" id="UP000054477">
    <property type="component" value="Unassembled WGS sequence"/>
</dbReference>
<evidence type="ECO:0000256" key="1">
    <source>
        <dbReference type="SAM" id="Coils"/>
    </source>
</evidence>
<dbReference type="HOGENOM" id="CLU_059960_0_0_1"/>
<dbReference type="AlphaFoldDB" id="A0A0C9XAU1"/>
<feature type="coiled-coil region" evidence="1">
    <location>
        <begin position="234"/>
        <end position="261"/>
    </location>
</feature>
<evidence type="ECO:0000313" key="3">
    <source>
        <dbReference type="EMBL" id="KIJ94851.1"/>
    </source>
</evidence>